<sequence>MKRISAALDDPDDLPSAIAKWLLEHPADEPRQFGPLPPGWSKPVLTALDALAAAGAVPVLCKFKLGFLRLRVRPRDLATPVQGATLQVLIQQAQAACAELCCQCGAPHKLASIAIDGCRCTDCRNPPR</sequence>
<gene>
    <name evidence="1" type="ORF">ACG01O_17435</name>
</gene>
<evidence type="ECO:0000313" key="1">
    <source>
        <dbReference type="EMBL" id="MFG6468410.1"/>
    </source>
</evidence>
<organism evidence="1 2">
    <name type="scientific">Pelomonas baiyunensis</name>
    <dbReference type="NCBI Taxonomy" id="3299026"/>
    <lineage>
        <taxon>Bacteria</taxon>
        <taxon>Pseudomonadati</taxon>
        <taxon>Pseudomonadota</taxon>
        <taxon>Betaproteobacteria</taxon>
        <taxon>Burkholderiales</taxon>
        <taxon>Sphaerotilaceae</taxon>
        <taxon>Roseateles</taxon>
    </lineage>
</organism>
<comment type="caution">
    <text evidence="1">The sequence shown here is derived from an EMBL/GenBank/DDBJ whole genome shotgun (WGS) entry which is preliminary data.</text>
</comment>
<keyword evidence="2" id="KW-1185">Reference proteome</keyword>
<dbReference type="EMBL" id="JBIGIB010000005">
    <property type="protein sequence ID" value="MFG6468410.1"/>
    <property type="molecule type" value="Genomic_DNA"/>
</dbReference>
<name>A0ABW7H2J6_9BURK</name>
<dbReference type="RefSeq" id="WP_394386570.1">
    <property type="nucleotide sequence ID" value="NZ_JBIGIB010000005.1"/>
</dbReference>
<evidence type="ECO:0000313" key="2">
    <source>
        <dbReference type="Proteomes" id="UP001606303"/>
    </source>
</evidence>
<accession>A0ABW7H2J6</accession>
<proteinExistence type="predicted"/>
<dbReference type="Proteomes" id="UP001606303">
    <property type="component" value="Unassembled WGS sequence"/>
</dbReference>
<protein>
    <submittedName>
        <fullName evidence="1">Uncharacterized protein</fullName>
    </submittedName>
</protein>
<reference evidence="1 2" key="1">
    <citation type="submission" date="2024-08" db="EMBL/GenBank/DDBJ databases">
        <authorList>
            <person name="Lu H."/>
        </authorList>
    </citation>
    <scope>NUCLEOTIDE SEQUENCE [LARGE SCALE GENOMIC DNA]</scope>
    <source>
        <strain evidence="1 2">BYS87W</strain>
    </source>
</reference>